<keyword evidence="1" id="KW-0812">Transmembrane</keyword>
<dbReference type="EMBL" id="JADKGY010000001">
    <property type="protein sequence ID" value="MBK9980867.1"/>
    <property type="molecule type" value="Genomic_DNA"/>
</dbReference>
<comment type="caution">
    <text evidence="2">The sequence shown here is derived from an EMBL/GenBank/DDBJ whole genome shotgun (WGS) entry which is preliminary data.</text>
</comment>
<feature type="transmembrane region" description="Helical" evidence="1">
    <location>
        <begin position="63"/>
        <end position="86"/>
    </location>
</feature>
<accession>A0A9D7SPU7</accession>
<protein>
    <submittedName>
        <fullName evidence="2">Uncharacterized protein</fullName>
    </submittedName>
</protein>
<keyword evidence="1" id="KW-0472">Membrane</keyword>
<name>A0A9D7SPU7_9BACT</name>
<reference evidence="2 3" key="1">
    <citation type="submission" date="2020-10" db="EMBL/GenBank/DDBJ databases">
        <title>Connecting structure to function with the recovery of over 1000 high-quality activated sludge metagenome-assembled genomes encoding full-length rRNA genes using long-read sequencing.</title>
        <authorList>
            <person name="Singleton C.M."/>
            <person name="Petriglieri F."/>
            <person name="Kristensen J.M."/>
            <person name="Kirkegaard R.H."/>
            <person name="Michaelsen T.Y."/>
            <person name="Andersen M.H."/>
            <person name="Karst S.M."/>
            <person name="Dueholm M.S."/>
            <person name="Nielsen P.H."/>
            <person name="Albertsen M."/>
        </authorList>
    </citation>
    <scope>NUCLEOTIDE SEQUENCE [LARGE SCALE GENOMIC DNA]</scope>
    <source>
        <strain evidence="2">Ribe_18-Q3-R11-54_MAXAC.273</strain>
    </source>
</reference>
<keyword evidence="1" id="KW-1133">Transmembrane helix</keyword>
<proteinExistence type="predicted"/>
<dbReference type="AlphaFoldDB" id="A0A9D7SPU7"/>
<gene>
    <name evidence="2" type="ORF">IPP15_00340</name>
</gene>
<organism evidence="2 3">
    <name type="scientific">Candidatus Opimibacter skivensis</name>
    <dbReference type="NCBI Taxonomy" id="2982028"/>
    <lineage>
        <taxon>Bacteria</taxon>
        <taxon>Pseudomonadati</taxon>
        <taxon>Bacteroidota</taxon>
        <taxon>Saprospiria</taxon>
        <taxon>Saprospirales</taxon>
        <taxon>Saprospiraceae</taxon>
        <taxon>Candidatus Opimibacter</taxon>
    </lineage>
</organism>
<evidence type="ECO:0000313" key="3">
    <source>
        <dbReference type="Proteomes" id="UP000808337"/>
    </source>
</evidence>
<sequence>MQNYHVVKSTKSVGIGILLTLLLGPIGLFYSTVWGGIIMTCGPILVVGISVLGLFTDIEIIQAVGLVTLLTYFLFWWLICIIWSAIAVKQYNKKIMNQSNYNISYYPVNPTTESPSYLENRTKQLAFRDSNQLPLKNLNNDVPNIQDWLKANPNKGVNDYYIKFRK</sequence>
<dbReference type="Proteomes" id="UP000808337">
    <property type="component" value="Unassembled WGS sequence"/>
</dbReference>
<feature type="transmembrane region" description="Helical" evidence="1">
    <location>
        <begin position="12"/>
        <end position="30"/>
    </location>
</feature>
<evidence type="ECO:0000313" key="2">
    <source>
        <dbReference type="EMBL" id="MBK9980867.1"/>
    </source>
</evidence>
<feature type="transmembrane region" description="Helical" evidence="1">
    <location>
        <begin position="36"/>
        <end position="56"/>
    </location>
</feature>
<evidence type="ECO:0000256" key="1">
    <source>
        <dbReference type="SAM" id="Phobius"/>
    </source>
</evidence>